<sequence length="992" mass="113324">MRRKRNRSIIAICGIVLLGVVLALLLGAGPKEVQDYPVIAEEDVLSGIRSEESGAPSYVQWIRSEEYKAYKPAAGKEITVMASDYTESDSEARVESREDQARGTEVIVWNNAKGWIEWQVEVPEDGIYEMVMDYAPLKGGFSSIVRGVQIDGKYPFEEAERVSLERLWKDSAYPYERNGIGNEIRPVQDELLDWRSERVTNYSLSSEPLRWALKAGSHTIRLVGKRESLTLHSITLASPEQVPAYSEYLSGQSPGGNAEETWYEVFEAERFVSKTAVSIQLQSEAEPGISPDPKGKIVYNTIGGANWTKPGERIGWEISVPETGYYAIDAKYYQGFNGRSSAYRTVLLDGKVPFREMQSYRFAPNKSFRIQSLADEKGSPYLFYLTEGKHLLEMAVDTSVIRPVTQSLLDINDRLTAIERDIRAITGNYGYDGDQNVDKARTWDLRKYDPELETKLQSIVDELLTICDYLNGLNQAETDSVTALRVNADRLEKLLRRMNDIPNRVTQFSTVRTSINTWIQTIEAQSIELDYLVVRTPETVTGLKSPSTWNKVSYSTANFFRSFFQEYDSIEADDEDALTVWVQRGKDYVDLLELMVQQDFTPKTGIKVNINLVPNTNVLLLGNVAGDQPDLALGVPLETPVDFAMRGSAEDLSAYPGFQDVFKRFNPGLMRSYEYDGKLYGLPETQNYYMMFYRTDIFEELKLDPPDTWDDVIDILPTLQENGLTFNLPKKNFHIPFYQHGAEFYQSNGMLPSLTSEEGIAAFKQWTNWYSKYNLPKDIPAFIHHFRNGDIPIGVADFDLYIQLTVGAPEIEGKWRMLPLPGIKQPDGSVARWSHNESMVRLQEPSSIMMLNKSDRKDEAWQFIQWWTSADVQSRYSSDIESFAGIAYRWNTANLEAMQTIPWPEEDLAALNEQDRWVKNMPYVPGYYYLAREIEFAWNNVVVGRMPAREALEQSEMSLSREMMRKQEEFGLTPKDDLHIAPYDKPYERSTP</sequence>
<dbReference type="SUPFAM" id="SSF53850">
    <property type="entry name" value="Periplasmic binding protein-like II"/>
    <property type="match status" value="1"/>
</dbReference>
<dbReference type="RefSeq" id="WP_169278312.1">
    <property type="nucleotide sequence ID" value="NZ_CP051680.1"/>
</dbReference>
<dbReference type="Gene3D" id="3.40.190.10">
    <property type="entry name" value="Periplasmic binding protein-like II"/>
    <property type="match status" value="1"/>
</dbReference>
<keyword evidence="3" id="KW-1185">Reference proteome</keyword>
<accession>A0A7Z2VF67</accession>
<feature type="region of interest" description="Disordered" evidence="1">
    <location>
        <begin position="969"/>
        <end position="992"/>
    </location>
</feature>
<name>A0A7Z2VF67_9BACL</name>
<evidence type="ECO:0000313" key="3">
    <source>
        <dbReference type="Proteomes" id="UP000502248"/>
    </source>
</evidence>
<dbReference type="PANTHER" id="PTHR43649">
    <property type="entry name" value="ARABINOSE-BINDING PROTEIN-RELATED"/>
    <property type="match status" value="1"/>
</dbReference>
<dbReference type="KEGG" id="cheb:HH215_01630"/>
<proteinExistence type="predicted"/>
<dbReference type="InterPro" id="IPR006059">
    <property type="entry name" value="SBP"/>
</dbReference>
<dbReference type="Pfam" id="PF13416">
    <property type="entry name" value="SBP_bac_8"/>
    <property type="match status" value="1"/>
</dbReference>
<dbReference type="AlphaFoldDB" id="A0A7Z2VF67"/>
<dbReference type="EMBL" id="CP051680">
    <property type="protein sequence ID" value="QJD82007.1"/>
    <property type="molecule type" value="Genomic_DNA"/>
</dbReference>
<feature type="compositionally biased region" description="Basic and acidic residues" evidence="1">
    <location>
        <begin position="969"/>
        <end position="979"/>
    </location>
</feature>
<protein>
    <submittedName>
        <fullName evidence="2">Extracellular solute-binding protein</fullName>
    </submittedName>
</protein>
<organism evidence="2 3">
    <name type="scientific">Cohnella herbarum</name>
    <dbReference type="NCBI Taxonomy" id="2728023"/>
    <lineage>
        <taxon>Bacteria</taxon>
        <taxon>Bacillati</taxon>
        <taxon>Bacillota</taxon>
        <taxon>Bacilli</taxon>
        <taxon>Bacillales</taxon>
        <taxon>Paenibacillaceae</taxon>
        <taxon>Cohnella</taxon>
    </lineage>
</organism>
<dbReference type="Gene3D" id="2.60.120.260">
    <property type="entry name" value="Galactose-binding domain-like"/>
    <property type="match status" value="2"/>
</dbReference>
<evidence type="ECO:0000313" key="2">
    <source>
        <dbReference type="EMBL" id="QJD82007.1"/>
    </source>
</evidence>
<reference evidence="2 3" key="1">
    <citation type="submission" date="2020-04" db="EMBL/GenBank/DDBJ databases">
        <title>Genome sequencing of novel species.</title>
        <authorList>
            <person name="Heo J."/>
            <person name="Kim S.-J."/>
            <person name="Kim J.-S."/>
            <person name="Hong S.-B."/>
            <person name="Kwon S.-W."/>
        </authorList>
    </citation>
    <scope>NUCLEOTIDE SEQUENCE [LARGE SCALE GENOMIC DNA]</scope>
    <source>
        <strain evidence="2 3">MFER-1</strain>
    </source>
</reference>
<evidence type="ECO:0000256" key="1">
    <source>
        <dbReference type="SAM" id="MobiDB-lite"/>
    </source>
</evidence>
<dbReference type="InterPro" id="IPR050490">
    <property type="entry name" value="Bact_solute-bd_prot1"/>
</dbReference>
<dbReference type="Proteomes" id="UP000502248">
    <property type="component" value="Chromosome"/>
</dbReference>
<gene>
    <name evidence="2" type="ORF">HH215_01630</name>
</gene>
<dbReference type="PANTHER" id="PTHR43649:SF27">
    <property type="entry name" value="EXTRACELLULAR SOLUTE-BINDING PROTEIN FAMILY 1"/>
    <property type="match status" value="1"/>
</dbReference>